<feature type="domain" description="CHAT" evidence="2">
    <location>
        <begin position="737"/>
        <end position="881"/>
    </location>
</feature>
<comment type="caution">
    <text evidence="3">The sequence shown here is derived from an EMBL/GenBank/DDBJ whole genome shotgun (WGS) entry which is preliminary data.</text>
</comment>
<dbReference type="InterPro" id="IPR050452">
    <property type="entry name" value="Metacaspase"/>
</dbReference>
<dbReference type="GO" id="GO:0005737">
    <property type="term" value="C:cytoplasm"/>
    <property type="evidence" value="ECO:0007669"/>
    <property type="project" value="TreeGrafter"/>
</dbReference>
<organism evidence="3 4">
    <name type="scientific">Plectonema cf. radiosum LEGE 06105</name>
    <dbReference type="NCBI Taxonomy" id="945769"/>
    <lineage>
        <taxon>Bacteria</taxon>
        <taxon>Bacillati</taxon>
        <taxon>Cyanobacteriota</taxon>
        <taxon>Cyanophyceae</taxon>
        <taxon>Oscillatoriophycideae</taxon>
        <taxon>Oscillatoriales</taxon>
        <taxon>Microcoleaceae</taxon>
        <taxon>Plectonema</taxon>
    </lineage>
</organism>
<dbReference type="PANTHER" id="PTHR48104:SF30">
    <property type="entry name" value="METACASPASE-1"/>
    <property type="match status" value="1"/>
</dbReference>
<proteinExistence type="predicted"/>
<evidence type="ECO:0000259" key="2">
    <source>
        <dbReference type="Pfam" id="PF12770"/>
    </source>
</evidence>
<dbReference type="AlphaFoldDB" id="A0A8J7F2Z1"/>
<evidence type="ECO:0000259" key="1">
    <source>
        <dbReference type="Pfam" id="PF00656"/>
    </source>
</evidence>
<dbReference type="GO" id="GO:0004197">
    <property type="term" value="F:cysteine-type endopeptidase activity"/>
    <property type="evidence" value="ECO:0007669"/>
    <property type="project" value="InterPro"/>
</dbReference>
<name>A0A8J7F2Z1_9CYAN</name>
<keyword evidence="4" id="KW-1185">Reference proteome</keyword>
<evidence type="ECO:0000313" key="4">
    <source>
        <dbReference type="Proteomes" id="UP000620559"/>
    </source>
</evidence>
<protein>
    <submittedName>
        <fullName evidence="3">Caspase family protein</fullName>
    </submittedName>
</protein>
<dbReference type="EMBL" id="JADEWL010000047">
    <property type="protein sequence ID" value="MBE9213992.1"/>
    <property type="molecule type" value="Genomic_DNA"/>
</dbReference>
<dbReference type="RefSeq" id="WP_193921368.1">
    <property type="nucleotide sequence ID" value="NZ_JADEWL010000047.1"/>
</dbReference>
<dbReference type="Pfam" id="PF00656">
    <property type="entry name" value="Peptidase_C14"/>
    <property type="match status" value="1"/>
</dbReference>
<dbReference type="GO" id="GO:0006508">
    <property type="term" value="P:proteolysis"/>
    <property type="evidence" value="ECO:0007669"/>
    <property type="project" value="InterPro"/>
</dbReference>
<evidence type="ECO:0000313" key="3">
    <source>
        <dbReference type="EMBL" id="MBE9213992.1"/>
    </source>
</evidence>
<dbReference type="Gene3D" id="3.40.50.1460">
    <property type="match status" value="1"/>
</dbReference>
<gene>
    <name evidence="3" type="ORF">IQ247_15175</name>
</gene>
<reference evidence="3" key="1">
    <citation type="submission" date="2020-10" db="EMBL/GenBank/DDBJ databases">
        <authorList>
            <person name="Castelo-Branco R."/>
            <person name="Eusebio N."/>
            <person name="Adriana R."/>
            <person name="Vieira A."/>
            <person name="Brugerolle De Fraissinette N."/>
            <person name="Rezende De Castro R."/>
            <person name="Schneider M.P."/>
            <person name="Vasconcelos V."/>
            <person name="Leao P.N."/>
        </authorList>
    </citation>
    <scope>NUCLEOTIDE SEQUENCE</scope>
    <source>
        <strain evidence="3">LEGE 06105</strain>
    </source>
</reference>
<dbReference type="PANTHER" id="PTHR48104">
    <property type="entry name" value="METACASPASE-4"/>
    <property type="match status" value="1"/>
</dbReference>
<accession>A0A8J7F2Z1</accession>
<dbReference type="Proteomes" id="UP000620559">
    <property type="component" value="Unassembled WGS sequence"/>
</dbReference>
<dbReference type="Pfam" id="PF12770">
    <property type="entry name" value="CHAT"/>
    <property type="match status" value="1"/>
</dbReference>
<dbReference type="InterPro" id="IPR011600">
    <property type="entry name" value="Pept_C14_caspase"/>
</dbReference>
<dbReference type="InterPro" id="IPR024983">
    <property type="entry name" value="CHAT_dom"/>
</dbReference>
<feature type="domain" description="Peptidase C14 caspase" evidence="1">
    <location>
        <begin position="12"/>
        <end position="306"/>
    </location>
</feature>
<sequence length="1016" mass="113193">MSEQKKLNPNLYALLIGIDYYLPNLLSSGISYTSLKGCVNDINDVEQFLLRQPQTPTKIFKLTASNPESNISEIRQSSKPPTYKNIVAQFQELTETAAPGDLVYIQYSGHGGRATTNYPQIKGKKGLDEGLVPTDIGTKEGQYLRDLELAILLKKMVDKGLVVTIVLDCCHSGGAVRGGDTDIRGLDTIDMTSRPLSNLVASVSELTENWLSLTREQAGESGVTRKATAVANILPEVKGYVLLAACHPSELAKEYAFNVSKRNGALTYWLLDTLNQPMPGMTYKMVHDRIKGKIKTQFLEQTPMLMGEGTRLVLGSEYVLTEYAVNVLQVVRGNTTRLQLEAGQAQGLRKGAEFAIYPRGVVNFGQVEERIAVAEITELGATDSWAEVKTILRPSPAIEQGAQAVLTSAPVKLVRKVRLLKENDLSQENNQALQAVEMELSSNGWVELVGEEEAADYQVDIKKNKVDEVIYEICDRAGAPIILRPALKVNGSTSAQKVVQRLVHLSKYQAIQEMDNHDTSSPLRGKVLVELLGKQKDYESSDKPQPEPFTNPSDPELQTGEYLFFKIRNNYSRVVNVVVLDLQHDWAIDQVYPSKEDYICLDPQQEELISLQMNLEGEDRVEDILKVFATIGTANFRCLQLPSLDEPLPQLGAARSGSALDELLMAFAAEQPPIRKANPVAFPSREWTTVQFGVKVKGDNYQNNQTEDTPINHSSNMMLRKILILAANPHRDLDLSQEIEKIREALQHPQNREQYELEVREAVRLSDLQRLLSEVKPEMVHFCGHGSGSQGLVLLNDVAEQQLVSTKALKDLFRLINKENTKDKVKCVLLNACNSNEQAEAISPYVDYVIGMQQPIRDDTAIAFAVGFYESLASGRTIESAYEFGKNRIQIEINRTNSSTPKSAIILEHLNPVILKKQKDSKMLNKSDKDELIKLLILRDIAYDDRKAFCRSIGIEQPGQLPFINGREDNLFASALINHLNEIAKIDSICELCSKLKSTFSGTEHMQVLEDVIAKL</sequence>